<sequence length="416" mass="44247">MELTDKEYLTLAFMEPSVLREGTAGMTVRDLLGGEPAEAGAAAGSGGMYGLKLADRWIAPEAEGYAFRNENDDRWLIFLYTAEFSLSTLKGMLSGESALLKQSAEFRNTAGGSGRLAVTGFGLGGALALFAAGSSGGAAAGVVFDAPGVSHLLPEEGALLSGIRNIAAPGSAGTALGTHGETLEFALPEGGTGRKAGPEAALLGQPDQSAYRTDDAGRVLTGRPDETYALLAHLGVLLEEGPAVRAVAEAFIRAAGLANSGARELVHALVPLIERADLQGIREALLEIAAGYDREVQQIWTAWKRDLSEDARKLGPTELSELFESRSEAAMREASERLEDLIRVTEAFLVVLVLLEPEHGRLADRLEDLLETVTGGMTARLKLLSRQMPEELAGLMEQSMSRMFVWPDLQFAPRLP</sequence>
<accession>A0A5J5GBE6</accession>
<comment type="caution">
    <text evidence="1">The sequence shown here is derived from an EMBL/GenBank/DDBJ whole genome shotgun (WGS) entry which is preliminary data.</text>
</comment>
<name>A0A5J5GBE6_9BACL</name>
<dbReference type="InterPro" id="IPR029058">
    <property type="entry name" value="AB_hydrolase_fold"/>
</dbReference>
<dbReference type="EMBL" id="VYKK01000008">
    <property type="protein sequence ID" value="KAA9005449.1"/>
    <property type="molecule type" value="Genomic_DNA"/>
</dbReference>
<dbReference type="SUPFAM" id="SSF53474">
    <property type="entry name" value="alpha/beta-Hydrolases"/>
    <property type="match status" value="1"/>
</dbReference>
<reference evidence="1 2" key="1">
    <citation type="submission" date="2019-09" db="EMBL/GenBank/DDBJ databases">
        <title>Bacillus ochoae sp. nov., Paenibacillus whitsoniae sp. nov., Paenibacillus spiritus sp. nov. Isolated from the Mars Exploration Rover during spacecraft assembly.</title>
        <authorList>
            <person name="Seuylemezian A."/>
            <person name="Vaishampayan P."/>
        </authorList>
    </citation>
    <scope>NUCLEOTIDE SEQUENCE [LARGE SCALE GENOMIC DNA]</scope>
    <source>
        <strain evidence="1 2">MER_111</strain>
    </source>
</reference>
<proteinExistence type="predicted"/>
<dbReference type="RefSeq" id="WP_150457762.1">
    <property type="nucleotide sequence ID" value="NZ_VYKK01000008.1"/>
</dbReference>
<evidence type="ECO:0000313" key="1">
    <source>
        <dbReference type="EMBL" id="KAA9005449.1"/>
    </source>
</evidence>
<gene>
    <name evidence="1" type="ORF">F4V43_08250</name>
</gene>
<keyword evidence="2" id="KW-1185">Reference proteome</keyword>
<dbReference type="Proteomes" id="UP000367750">
    <property type="component" value="Unassembled WGS sequence"/>
</dbReference>
<protein>
    <submittedName>
        <fullName evidence="1">Uncharacterized protein</fullName>
    </submittedName>
</protein>
<organism evidence="1 2">
    <name type="scientific">Paenibacillus spiritus</name>
    <dbReference type="NCBI Taxonomy" id="2496557"/>
    <lineage>
        <taxon>Bacteria</taxon>
        <taxon>Bacillati</taxon>
        <taxon>Bacillota</taxon>
        <taxon>Bacilli</taxon>
        <taxon>Bacillales</taxon>
        <taxon>Paenibacillaceae</taxon>
        <taxon>Paenibacillus</taxon>
    </lineage>
</organism>
<dbReference type="AlphaFoldDB" id="A0A5J5GBE6"/>
<evidence type="ECO:0000313" key="2">
    <source>
        <dbReference type="Proteomes" id="UP000367750"/>
    </source>
</evidence>